<feature type="compositionally biased region" description="Polar residues" evidence="1">
    <location>
        <begin position="157"/>
        <end position="168"/>
    </location>
</feature>
<accession>G0ULA1</accession>
<protein>
    <submittedName>
        <fullName evidence="2">Uncharacterized protein</fullName>
    </submittedName>
</protein>
<feature type="region of interest" description="Disordered" evidence="1">
    <location>
        <begin position="156"/>
        <end position="175"/>
    </location>
</feature>
<sequence length="598" mass="66690">MRKALNPNAGEFNPVHPVPAAGHLAEGANNNYTPHQDRNPIGMSLPQTFMSPTMVTLSNDTPDRYVEENLEACPYTPVIQALMQCRATFYKHSEAPYCKHMEFERFLRRCFFAAHDSGGLSISVYLKDAICKPFWAHYSPSQLLLAHDVVQRVEGDTPSTATGVSGSPATPPPVDAAPEVTKLAEGMRTSSELEDEMRQRERLYRLYVSNVQPIVPHSIRKQLVLCAKRDRVASAENIEEAMTYVFDVFYFFMRGQFLPFFDESTGSSYSACVQFMVRLRERLLTPERASSFLEVALVLILLSMDHQSTTRRALETISNKSAFAQLSIQFLFCTYFPALVVAFLSGSPLQSVEELRHSFTTVNLGECVPSLRTCFDGAALVRDLFAQRQGGTPLWTVTLGELVAFAQGHLRKTNREDGDRVALEGVGFILSETSELDDTLHTKYPTTLSSLLQLADDRGHDCEKNEEDVWNNIHSEHHKHPRGAGSEDPPPDEFHRLAVRVASMTSNCGNETLYFCLVTLITMGCFSPPQLHELFSVIEDCLGQTGDTASLYQFMSSSACTALPVTAVELMQVICDVISVNRPVQFLSSINELRSLAR</sequence>
<organism evidence="2">
    <name type="scientific">Trypanosoma congolense (strain IL3000)</name>
    <dbReference type="NCBI Taxonomy" id="1068625"/>
    <lineage>
        <taxon>Eukaryota</taxon>
        <taxon>Discoba</taxon>
        <taxon>Euglenozoa</taxon>
        <taxon>Kinetoplastea</taxon>
        <taxon>Metakinetoplastina</taxon>
        <taxon>Trypanosomatida</taxon>
        <taxon>Trypanosomatidae</taxon>
        <taxon>Trypanosoma</taxon>
        <taxon>Nannomonas</taxon>
    </lineage>
</organism>
<reference evidence="2" key="1">
    <citation type="journal article" date="2012" name="Proc. Natl. Acad. Sci. U.S.A.">
        <title>Antigenic diversity is generated by distinct evolutionary mechanisms in African trypanosome species.</title>
        <authorList>
            <person name="Jackson A.P."/>
            <person name="Berry A."/>
            <person name="Aslett M."/>
            <person name="Allison H.C."/>
            <person name="Burton P."/>
            <person name="Vavrova-Anderson J."/>
            <person name="Brown R."/>
            <person name="Browne H."/>
            <person name="Corton N."/>
            <person name="Hauser H."/>
            <person name="Gamble J."/>
            <person name="Gilderthorp R."/>
            <person name="Marcello L."/>
            <person name="McQuillan J."/>
            <person name="Otto T.D."/>
            <person name="Quail M.A."/>
            <person name="Sanders M.J."/>
            <person name="van Tonder A."/>
            <person name="Ginger M.L."/>
            <person name="Field M.C."/>
            <person name="Barry J.D."/>
            <person name="Hertz-Fowler C."/>
            <person name="Berriman M."/>
        </authorList>
    </citation>
    <scope>NUCLEOTIDE SEQUENCE</scope>
    <source>
        <strain evidence="2">IL3000</strain>
    </source>
</reference>
<evidence type="ECO:0000313" key="2">
    <source>
        <dbReference type="EMBL" id="CCC90156.1"/>
    </source>
</evidence>
<proteinExistence type="predicted"/>
<dbReference type="EMBL" id="HE575317">
    <property type="protein sequence ID" value="CCC90156.1"/>
    <property type="molecule type" value="Genomic_DNA"/>
</dbReference>
<evidence type="ECO:0000256" key="1">
    <source>
        <dbReference type="SAM" id="MobiDB-lite"/>
    </source>
</evidence>
<name>G0ULA1_TRYCI</name>
<dbReference type="VEuPathDB" id="TriTrypDB:TcIL3000_4_2470"/>
<gene>
    <name evidence="2" type="ORF">TCIL3000_4_2470</name>
</gene>
<dbReference type="AlphaFoldDB" id="G0ULA1"/>